<gene>
    <name evidence="2" type="ORF">CA606_20475</name>
</gene>
<reference evidence="3" key="1">
    <citation type="submission" date="2017-09" db="EMBL/GenBank/DDBJ databases">
        <title>Genome evolution observed in wild isolates of Caulobacter crescentus.</title>
        <authorList>
            <person name="Ely B."/>
            <person name="Wilson K."/>
            <person name="Scott D."/>
        </authorList>
    </citation>
    <scope>NUCLEOTIDE SEQUENCE [LARGE SCALE GENOMIC DNA]</scope>
    <source>
        <strain evidence="3">CB13b1a</strain>
    </source>
</reference>
<accession>A0A2S1B7Q0</accession>
<feature type="region of interest" description="Disordered" evidence="1">
    <location>
        <begin position="1"/>
        <end position="63"/>
    </location>
</feature>
<evidence type="ECO:0000256" key="1">
    <source>
        <dbReference type="SAM" id="MobiDB-lite"/>
    </source>
</evidence>
<protein>
    <submittedName>
        <fullName evidence="2">Uncharacterized protein</fullName>
    </submittedName>
</protein>
<name>A0A2S1B7Q0_CAUVI</name>
<evidence type="ECO:0000313" key="3">
    <source>
        <dbReference type="Proteomes" id="UP000217311"/>
    </source>
</evidence>
<sequence length="63" mass="6601">MPGDSGNGSARVPVRPEQGHLPGRLTDNGCAERRASSKRYLSIASGRTSGAPQPFPNLQRGIA</sequence>
<evidence type="ECO:0000313" key="2">
    <source>
        <dbReference type="EMBL" id="AWC68696.1"/>
    </source>
</evidence>
<dbReference type="EMBL" id="CP023315">
    <property type="protein sequence ID" value="AWC68696.1"/>
    <property type="molecule type" value="Genomic_DNA"/>
</dbReference>
<dbReference type="Proteomes" id="UP000217311">
    <property type="component" value="Chromosome"/>
</dbReference>
<organism evidence="2 3">
    <name type="scientific">Caulobacter vibrioides</name>
    <name type="common">Caulobacter crescentus</name>
    <dbReference type="NCBI Taxonomy" id="155892"/>
    <lineage>
        <taxon>Bacteria</taxon>
        <taxon>Pseudomonadati</taxon>
        <taxon>Pseudomonadota</taxon>
        <taxon>Alphaproteobacteria</taxon>
        <taxon>Caulobacterales</taxon>
        <taxon>Caulobacteraceae</taxon>
        <taxon>Caulobacter</taxon>
    </lineage>
</organism>
<dbReference type="AlphaFoldDB" id="A0A2S1B7Q0"/>
<proteinExistence type="predicted"/>